<dbReference type="CDD" id="cd16378">
    <property type="entry name" value="CcmH_N"/>
    <property type="match status" value="1"/>
</dbReference>
<dbReference type="InterPro" id="IPR051263">
    <property type="entry name" value="C-type_cytochrome_biogenesis"/>
</dbReference>
<comment type="function">
    <text evidence="7">Possible subunit of a heme lyase.</text>
</comment>
<keyword evidence="2 7" id="KW-0349">Heme</keyword>
<keyword evidence="4 7" id="KW-0732">Signal</keyword>
<evidence type="ECO:0000256" key="1">
    <source>
        <dbReference type="ARBA" id="ARBA00010342"/>
    </source>
</evidence>
<evidence type="ECO:0000313" key="10">
    <source>
        <dbReference type="Proteomes" id="UP001180536"/>
    </source>
</evidence>
<dbReference type="PANTHER" id="PTHR47870">
    <property type="entry name" value="CYTOCHROME C-TYPE BIOGENESIS PROTEIN CCMH"/>
    <property type="match status" value="1"/>
</dbReference>
<feature type="transmembrane region" description="Helical" evidence="7">
    <location>
        <begin position="95"/>
        <end position="116"/>
    </location>
</feature>
<comment type="similarity">
    <text evidence="1 7">Belongs to the CcmH/CycL/Ccl2/NrfF family.</text>
</comment>
<dbReference type="Pfam" id="PF03918">
    <property type="entry name" value="CcmH"/>
    <property type="match status" value="1"/>
</dbReference>
<evidence type="ECO:0000313" key="9">
    <source>
        <dbReference type="EMBL" id="MDR7296797.1"/>
    </source>
</evidence>
<keyword evidence="3 7" id="KW-0479">Metal-binding</keyword>
<sequence>MKALLLAFMLCATLARADAPAELEAREARLAAQLRCVVCQNQTVAESNAPLAADMRREIRTQLQAGRSDGDVIAFFEQRYGAFVHYTPPLRPSTWLLWAGPFVGAAAGIATLLAALRRRGRQAPSAALSAADKARAERLLAEETTP</sequence>
<accession>A0ABU1Z847</accession>
<keyword evidence="7" id="KW-1133">Transmembrane helix</keyword>
<dbReference type="RefSeq" id="WP_310344339.1">
    <property type="nucleotide sequence ID" value="NZ_JAVDXQ010000003.1"/>
</dbReference>
<dbReference type="InterPro" id="IPR005616">
    <property type="entry name" value="CcmH/CycL/Ccl2/NrfF_N"/>
</dbReference>
<feature type="signal peptide" evidence="7">
    <location>
        <begin position="1"/>
        <end position="17"/>
    </location>
</feature>
<keyword evidence="6 7" id="KW-0408">Iron</keyword>
<evidence type="ECO:0000256" key="5">
    <source>
        <dbReference type="ARBA" id="ARBA00022748"/>
    </source>
</evidence>
<proteinExistence type="inferred from homology"/>
<evidence type="ECO:0000256" key="7">
    <source>
        <dbReference type="RuleBase" id="RU364112"/>
    </source>
</evidence>
<dbReference type="InterPro" id="IPR038297">
    <property type="entry name" value="CcmH/CycL/NrfF/Ccl2_sf"/>
</dbReference>
<evidence type="ECO:0000256" key="3">
    <source>
        <dbReference type="ARBA" id="ARBA00022723"/>
    </source>
</evidence>
<feature type="domain" description="CcmH/CycL/Ccl2/NrfF N-terminal" evidence="8">
    <location>
        <begin position="17"/>
        <end position="140"/>
    </location>
</feature>
<protein>
    <recommendedName>
        <fullName evidence="7">Cytochrome c-type biogenesis protein</fullName>
    </recommendedName>
</protein>
<dbReference type="Gene3D" id="1.10.8.640">
    <property type="entry name" value="Cytochrome C biogenesis protein"/>
    <property type="match status" value="1"/>
</dbReference>
<organism evidence="9 10">
    <name type="scientific">Pelomonas aquatica</name>
    <dbReference type="NCBI Taxonomy" id="431058"/>
    <lineage>
        <taxon>Bacteria</taxon>
        <taxon>Pseudomonadati</taxon>
        <taxon>Pseudomonadota</taxon>
        <taxon>Betaproteobacteria</taxon>
        <taxon>Burkholderiales</taxon>
        <taxon>Sphaerotilaceae</taxon>
        <taxon>Roseateles</taxon>
    </lineage>
</organism>
<reference evidence="9 10" key="1">
    <citation type="submission" date="2023-07" db="EMBL/GenBank/DDBJ databases">
        <title>Sorghum-associated microbial communities from plants grown in Nebraska, USA.</title>
        <authorList>
            <person name="Schachtman D."/>
        </authorList>
    </citation>
    <scope>NUCLEOTIDE SEQUENCE [LARGE SCALE GENOMIC DNA]</scope>
    <source>
        <strain evidence="9 10">BE310</strain>
    </source>
</reference>
<feature type="chain" id="PRO_5044991503" description="Cytochrome c-type biogenesis protein" evidence="7">
    <location>
        <begin position="18"/>
        <end position="146"/>
    </location>
</feature>
<keyword evidence="7" id="KW-0812">Transmembrane</keyword>
<evidence type="ECO:0000256" key="4">
    <source>
        <dbReference type="ARBA" id="ARBA00022729"/>
    </source>
</evidence>
<name>A0ABU1Z847_9BURK</name>
<dbReference type="PANTHER" id="PTHR47870:SF1">
    <property type="entry name" value="CYTOCHROME C-TYPE BIOGENESIS PROTEIN CCMH"/>
    <property type="match status" value="1"/>
</dbReference>
<evidence type="ECO:0000256" key="2">
    <source>
        <dbReference type="ARBA" id="ARBA00022617"/>
    </source>
</evidence>
<gene>
    <name evidence="9" type="ORF">J2X16_002144</name>
</gene>
<comment type="caution">
    <text evidence="9">The sequence shown here is derived from an EMBL/GenBank/DDBJ whole genome shotgun (WGS) entry which is preliminary data.</text>
</comment>
<evidence type="ECO:0000259" key="8">
    <source>
        <dbReference type="Pfam" id="PF03918"/>
    </source>
</evidence>
<dbReference type="EMBL" id="JAVDXQ010000003">
    <property type="protein sequence ID" value="MDR7296797.1"/>
    <property type="molecule type" value="Genomic_DNA"/>
</dbReference>
<keyword evidence="5" id="KW-0201">Cytochrome c-type biogenesis</keyword>
<keyword evidence="7" id="KW-0472">Membrane</keyword>
<evidence type="ECO:0000256" key="6">
    <source>
        <dbReference type="ARBA" id="ARBA00023004"/>
    </source>
</evidence>
<keyword evidence="10" id="KW-1185">Reference proteome</keyword>
<dbReference type="Proteomes" id="UP001180536">
    <property type="component" value="Unassembled WGS sequence"/>
</dbReference>